<evidence type="ECO:0000256" key="5">
    <source>
        <dbReference type="SAM" id="Phobius"/>
    </source>
</evidence>
<sequence length="403" mass="44388">MRVFKACFQIMSRKMGALAIYVVIFMALSVLLTDMSAQQLSTDFTAEKPTFTIIDRDGDTPITQGLRRYLSQNGTEVPLKDEIQVLQDATFYRASDYIVIIPQGFAASFLTAAPLQLQTVTTPNSARGYYADSLASQYLQMVRSSLLADPGADPAQVVETAISDLGQHVQVTTRQFGEAQPVSESYHIFFRMQSYILMVMVMLCLSTVTIAFGRPDLRRRNLCSPMNAGRLNGQLSLYSLIISLFCWLLLTLLGFVVYRCDLAVLDMRLLGLMLLNALVFTLVAMAISMLAGIFMKSPNTQNAVANFVSLGLSFLGGVFVPLEYLGQGMLAVAHFTPTYWYSVALNRICKISSFSGGVPVEIWQAMGVQLGFAAALLCIALVMAKYAGRSERALQQSHTELQN</sequence>
<feature type="transmembrane region" description="Helical" evidence="5">
    <location>
        <begin position="235"/>
        <end position="258"/>
    </location>
</feature>
<name>A0A1C6K8Z7_9FIRM</name>
<dbReference type="AlphaFoldDB" id="A0A1C6K8Z7"/>
<feature type="transmembrane region" description="Helical" evidence="5">
    <location>
        <begin position="270"/>
        <end position="291"/>
    </location>
</feature>
<evidence type="ECO:0000256" key="4">
    <source>
        <dbReference type="ARBA" id="ARBA00023136"/>
    </source>
</evidence>
<feature type="domain" description="ABC-2 type transporter transmembrane" evidence="6">
    <location>
        <begin position="22"/>
        <end position="381"/>
    </location>
</feature>
<evidence type="ECO:0000313" key="7">
    <source>
        <dbReference type="EMBL" id="SCJ90731.1"/>
    </source>
</evidence>
<keyword evidence="2 5" id="KW-0812">Transmembrane</keyword>
<evidence type="ECO:0000256" key="3">
    <source>
        <dbReference type="ARBA" id="ARBA00022989"/>
    </source>
</evidence>
<gene>
    <name evidence="7" type="ORF">SAMEA3545359_02758</name>
</gene>
<proteinExistence type="predicted"/>
<evidence type="ECO:0000259" key="6">
    <source>
        <dbReference type="Pfam" id="PF12698"/>
    </source>
</evidence>
<dbReference type="Pfam" id="PF12698">
    <property type="entry name" value="ABC2_membrane_3"/>
    <property type="match status" value="1"/>
</dbReference>
<comment type="subcellular location">
    <subcellularLocation>
        <location evidence="1">Membrane</location>
        <topology evidence="1">Multi-pass membrane protein</topology>
    </subcellularLocation>
</comment>
<keyword evidence="3 5" id="KW-1133">Transmembrane helix</keyword>
<keyword evidence="4 5" id="KW-0472">Membrane</keyword>
<protein>
    <submittedName>
        <fullName evidence="7">ABC-2 family transporter protein</fullName>
    </submittedName>
</protein>
<evidence type="ECO:0000256" key="1">
    <source>
        <dbReference type="ARBA" id="ARBA00004141"/>
    </source>
</evidence>
<dbReference type="GO" id="GO:0140359">
    <property type="term" value="F:ABC-type transporter activity"/>
    <property type="evidence" value="ECO:0007669"/>
    <property type="project" value="InterPro"/>
</dbReference>
<feature type="transmembrane region" description="Helical" evidence="5">
    <location>
        <begin position="362"/>
        <end position="384"/>
    </location>
</feature>
<evidence type="ECO:0000256" key="2">
    <source>
        <dbReference type="ARBA" id="ARBA00022692"/>
    </source>
</evidence>
<feature type="transmembrane region" description="Helical" evidence="5">
    <location>
        <begin position="195"/>
        <end position="214"/>
    </location>
</feature>
<dbReference type="Gene3D" id="3.40.1710.10">
    <property type="entry name" value="abc type-2 transporter like domain"/>
    <property type="match status" value="1"/>
</dbReference>
<accession>A0A1C6K8Z7</accession>
<dbReference type="GO" id="GO:0016020">
    <property type="term" value="C:membrane"/>
    <property type="evidence" value="ECO:0007669"/>
    <property type="project" value="UniProtKB-SubCell"/>
</dbReference>
<dbReference type="InterPro" id="IPR013525">
    <property type="entry name" value="ABC2_TM"/>
</dbReference>
<organism evidence="7">
    <name type="scientific">uncultured Anaerotruncus sp</name>
    <dbReference type="NCBI Taxonomy" id="905011"/>
    <lineage>
        <taxon>Bacteria</taxon>
        <taxon>Bacillati</taxon>
        <taxon>Bacillota</taxon>
        <taxon>Clostridia</taxon>
        <taxon>Eubacteriales</taxon>
        <taxon>Oscillospiraceae</taxon>
        <taxon>Anaerotruncus</taxon>
        <taxon>environmental samples</taxon>
    </lineage>
</organism>
<feature type="transmembrane region" description="Helical" evidence="5">
    <location>
        <begin position="303"/>
        <end position="322"/>
    </location>
</feature>
<dbReference type="EMBL" id="FMHG01000004">
    <property type="protein sequence ID" value="SCJ90731.1"/>
    <property type="molecule type" value="Genomic_DNA"/>
</dbReference>
<reference evidence="7" key="1">
    <citation type="submission" date="2015-09" db="EMBL/GenBank/DDBJ databases">
        <authorList>
            <consortium name="Pathogen Informatics"/>
        </authorList>
    </citation>
    <scope>NUCLEOTIDE SEQUENCE</scope>
    <source>
        <strain evidence="7">2789STDY5834896</strain>
    </source>
</reference>